<feature type="region of interest" description="Disordered" evidence="1">
    <location>
        <begin position="1"/>
        <end position="23"/>
    </location>
</feature>
<feature type="non-terminal residue" evidence="3">
    <location>
        <position position="125"/>
    </location>
</feature>
<sequence>MKMDSTSSDRSPSSENASGSWTRYWEQETRSLSGINIGRSSELDDLMEDKEIASKAVAFVVKSTRRGIVPLCADVANLLREKHSLERKVEVLAHEVRFLRSTPPNRTMSTSPRTSHSASPTPPSP</sequence>
<evidence type="ECO:0000313" key="3">
    <source>
        <dbReference type="RefSeq" id="XP_014668401.1"/>
    </source>
</evidence>
<feature type="compositionally biased region" description="Low complexity" evidence="1">
    <location>
        <begin position="1"/>
        <end position="14"/>
    </location>
</feature>
<dbReference type="Proteomes" id="UP000695022">
    <property type="component" value="Unplaced"/>
</dbReference>
<evidence type="ECO:0000313" key="2">
    <source>
        <dbReference type="Proteomes" id="UP000695022"/>
    </source>
</evidence>
<reference evidence="3" key="1">
    <citation type="submission" date="2025-08" db="UniProtKB">
        <authorList>
            <consortium name="RefSeq"/>
        </authorList>
    </citation>
    <scope>IDENTIFICATION</scope>
</reference>
<dbReference type="RefSeq" id="XP_014668401.1">
    <property type="nucleotide sequence ID" value="XM_014812915.1"/>
</dbReference>
<dbReference type="GeneID" id="106809726"/>
<keyword evidence="2" id="KW-1185">Reference proteome</keyword>
<accession>A0ABM1E880</accession>
<proteinExistence type="predicted"/>
<name>A0ABM1E880_PRICU</name>
<feature type="compositionally biased region" description="Low complexity" evidence="1">
    <location>
        <begin position="109"/>
        <end position="119"/>
    </location>
</feature>
<protein>
    <submittedName>
        <fullName evidence="3">Uncharacterized protein LOC106809726</fullName>
    </submittedName>
</protein>
<evidence type="ECO:0000256" key="1">
    <source>
        <dbReference type="SAM" id="MobiDB-lite"/>
    </source>
</evidence>
<gene>
    <name evidence="3" type="primary">LOC106809726</name>
</gene>
<organism evidence="2 3">
    <name type="scientific">Priapulus caudatus</name>
    <name type="common">Priapulid worm</name>
    <dbReference type="NCBI Taxonomy" id="37621"/>
    <lineage>
        <taxon>Eukaryota</taxon>
        <taxon>Metazoa</taxon>
        <taxon>Ecdysozoa</taxon>
        <taxon>Scalidophora</taxon>
        <taxon>Priapulida</taxon>
        <taxon>Priapulimorpha</taxon>
        <taxon>Priapulimorphida</taxon>
        <taxon>Priapulidae</taxon>
        <taxon>Priapulus</taxon>
    </lineage>
</organism>
<feature type="region of interest" description="Disordered" evidence="1">
    <location>
        <begin position="101"/>
        <end position="125"/>
    </location>
</feature>